<protein>
    <submittedName>
        <fullName evidence="7">Efflux RND transporter periplasmic adaptor subunit</fullName>
    </submittedName>
</protein>
<feature type="domain" description="CusB-like beta-barrel" evidence="4">
    <location>
        <begin position="220"/>
        <end position="292"/>
    </location>
</feature>
<dbReference type="PROSITE" id="PS51257">
    <property type="entry name" value="PROKAR_LIPOPROTEIN"/>
    <property type="match status" value="1"/>
</dbReference>
<dbReference type="InterPro" id="IPR058792">
    <property type="entry name" value="Beta-barrel_RND_2"/>
</dbReference>
<feature type="domain" description="CzcB-like barrel-sandwich hybrid" evidence="6">
    <location>
        <begin position="73"/>
        <end position="197"/>
    </location>
</feature>
<dbReference type="EMBL" id="JASHIF010000007">
    <property type="protein sequence ID" value="MDI9859205.1"/>
    <property type="molecule type" value="Genomic_DNA"/>
</dbReference>
<feature type="domain" description="Multidrug resistance protein MdtA-like C-terminal permuted SH3" evidence="5">
    <location>
        <begin position="300"/>
        <end position="352"/>
    </location>
</feature>
<feature type="signal peptide" evidence="3">
    <location>
        <begin position="1"/>
        <end position="25"/>
    </location>
</feature>
<dbReference type="Pfam" id="PF25954">
    <property type="entry name" value="Beta-barrel_RND_2"/>
    <property type="match status" value="1"/>
</dbReference>
<accession>A0ABT6Y6L0</accession>
<keyword evidence="2" id="KW-0813">Transport</keyword>
<keyword evidence="8" id="KW-1185">Reference proteome</keyword>
<sequence>MKKHIKYLSILAISTLATACSSSQADNESKAEDQPFELSQRLKQELSLAPATLEPIQTQLQLTGKVMPYEDKQVKVSPLVDGVIEKIHANLGDFVNKGQTLAVVHSSEVADVENQTVGATSDLLSAQKNLQVQKDMYKAGLASEKDVTFAQNDVLKAQGSLKRAKEVSSIYSVKNAFYTLKAPISGYVIEKNNAISDKMSFHEGETGAFFTIADLSQIQVVANVYEADIAKVHVGSQVQVKLISYPDKVIKGVVNKMSNALDPETRTLQVRINMPNPGFLMKPEMFAQVDVSYSSSDRSIAIPSSAVIFDQNKNFVIVYKDAKHLEVREIQIAKQNSTKTYVISGLKEGENVMNKNQLLVYNALVN</sequence>
<reference evidence="7 8" key="1">
    <citation type="submission" date="2023-05" db="EMBL/GenBank/DDBJ databases">
        <title>Novel species of genus Flectobacillus isolated from stream in China.</title>
        <authorList>
            <person name="Lu H."/>
        </authorList>
    </citation>
    <scope>NUCLEOTIDE SEQUENCE [LARGE SCALE GENOMIC DNA]</scope>
    <source>
        <strain evidence="7 8">KCTC 42575</strain>
    </source>
</reference>
<dbReference type="InterPro" id="IPR051909">
    <property type="entry name" value="MFP_Cation_Efflux"/>
</dbReference>
<evidence type="ECO:0000313" key="7">
    <source>
        <dbReference type="EMBL" id="MDI9859205.1"/>
    </source>
</evidence>
<evidence type="ECO:0000256" key="3">
    <source>
        <dbReference type="SAM" id="SignalP"/>
    </source>
</evidence>
<proteinExistence type="inferred from homology"/>
<evidence type="ECO:0000313" key="8">
    <source>
        <dbReference type="Proteomes" id="UP001236507"/>
    </source>
</evidence>
<dbReference type="PANTHER" id="PTHR30097:SF4">
    <property type="entry name" value="SLR6042 PROTEIN"/>
    <property type="match status" value="1"/>
</dbReference>
<dbReference type="Pfam" id="PF25967">
    <property type="entry name" value="RND-MFP_C"/>
    <property type="match status" value="1"/>
</dbReference>
<evidence type="ECO:0000256" key="2">
    <source>
        <dbReference type="ARBA" id="ARBA00022448"/>
    </source>
</evidence>
<gene>
    <name evidence="7" type="ORF">QM524_08300</name>
</gene>
<dbReference type="Proteomes" id="UP001236507">
    <property type="component" value="Unassembled WGS sequence"/>
</dbReference>
<dbReference type="SUPFAM" id="SSF111369">
    <property type="entry name" value="HlyD-like secretion proteins"/>
    <property type="match status" value="1"/>
</dbReference>
<dbReference type="InterPro" id="IPR058627">
    <property type="entry name" value="MdtA-like_C"/>
</dbReference>
<dbReference type="Gene3D" id="2.40.50.100">
    <property type="match status" value="1"/>
</dbReference>
<comment type="caution">
    <text evidence="7">The sequence shown here is derived from an EMBL/GenBank/DDBJ whole genome shotgun (WGS) entry which is preliminary data.</text>
</comment>
<dbReference type="Gene3D" id="1.10.287.470">
    <property type="entry name" value="Helix hairpin bin"/>
    <property type="match status" value="1"/>
</dbReference>
<dbReference type="Gene3D" id="2.40.420.20">
    <property type="match status" value="1"/>
</dbReference>
<evidence type="ECO:0000256" key="1">
    <source>
        <dbReference type="ARBA" id="ARBA00009477"/>
    </source>
</evidence>
<feature type="chain" id="PRO_5045526514" evidence="3">
    <location>
        <begin position="26"/>
        <end position="366"/>
    </location>
</feature>
<comment type="similarity">
    <text evidence="1">Belongs to the membrane fusion protein (MFP) (TC 8.A.1) family.</text>
</comment>
<dbReference type="Pfam" id="PF25973">
    <property type="entry name" value="BSH_CzcB"/>
    <property type="match status" value="1"/>
</dbReference>
<keyword evidence="3" id="KW-0732">Signal</keyword>
<dbReference type="NCBIfam" id="TIGR01730">
    <property type="entry name" value="RND_mfp"/>
    <property type="match status" value="1"/>
</dbReference>
<dbReference type="RefSeq" id="WP_095167473.1">
    <property type="nucleotide sequence ID" value="NZ_JASHIF010000007.1"/>
</dbReference>
<dbReference type="InterPro" id="IPR006143">
    <property type="entry name" value="RND_pump_MFP"/>
</dbReference>
<name>A0ABT6Y6L0_9BACT</name>
<dbReference type="PANTHER" id="PTHR30097">
    <property type="entry name" value="CATION EFFLUX SYSTEM PROTEIN CUSB"/>
    <property type="match status" value="1"/>
</dbReference>
<evidence type="ECO:0000259" key="4">
    <source>
        <dbReference type="Pfam" id="PF25954"/>
    </source>
</evidence>
<evidence type="ECO:0000259" key="6">
    <source>
        <dbReference type="Pfam" id="PF25973"/>
    </source>
</evidence>
<dbReference type="Gene3D" id="2.40.30.170">
    <property type="match status" value="1"/>
</dbReference>
<organism evidence="7 8">
    <name type="scientific">Flectobacillus roseus</name>
    <dbReference type="NCBI Taxonomy" id="502259"/>
    <lineage>
        <taxon>Bacteria</taxon>
        <taxon>Pseudomonadati</taxon>
        <taxon>Bacteroidota</taxon>
        <taxon>Cytophagia</taxon>
        <taxon>Cytophagales</taxon>
        <taxon>Flectobacillaceae</taxon>
        <taxon>Flectobacillus</taxon>
    </lineage>
</organism>
<dbReference type="InterPro" id="IPR058647">
    <property type="entry name" value="BSH_CzcB-like"/>
</dbReference>
<evidence type="ECO:0000259" key="5">
    <source>
        <dbReference type="Pfam" id="PF25967"/>
    </source>
</evidence>